<keyword evidence="5" id="KW-1185">Reference proteome</keyword>
<dbReference type="Gene3D" id="3.40.50.1820">
    <property type="entry name" value="alpha/beta hydrolase"/>
    <property type="match status" value="1"/>
</dbReference>
<reference evidence="4 5" key="1">
    <citation type="submission" date="2022-05" db="EMBL/GenBank/DDBJ databases">
        <authorList>
            <consortium name="Genoscope - CEA"/>
            <person name="William W."/>
        </authorList>
    </citation>
    <scope>NUCLEOTIDE SEQUENCE [LARGE SCALE GENOMIC DNA]</scope>
</reference>
<sequence length="251" mass="28155">MNSKWLRCVHRQQNSQVRLICFPWAGGGAAFYGNWGKKFTREIEVYGVCLPGRESRFSEPFKTDWESLVKDICQDVQGILREKPFALWGHSLGGGICFEVARHLKLQYNLQPAHMLISSASAPQVPRTVLDVSSLSDDDLIQKIRNWGGTPKVLTENKDMMKIAVRVLRADLTLLKNYRFETNNSIVLNCPVTCFDGSTDLHDQDGWAELIHGPFNRHILPGGHFYFMEGDNETSLINLISAAVGISSSAS</sequence>
<feature type="domain" description="Thioesterase" evidence="3">
    <location>
        <begin position="18"/>
        <end position="242"/>
    </location>
</feature>
<dbReference type="InterPro" id="IPR001031">
    <property type="entry name" value="Thioesterase"/>
</dbReference>
<protein>
    <recommendedName>
        <fullName evidence="2">oleoyl-[acyl-carrier-protein] hydrolase</fullName>
        <ecNumber evidence="2">3.1.2.14</ecNumber>
    </recommendedName>
</protein>
<dbReference type="InterPro" id="IPR012223">
    <property type="entry name" value="TEII"/>
</dbReference>
<evidence type="ECO:0000256" key="1">
    <source>
        <dbReference type="ARBA" id="ARBA00007169"/>
    </source>
</evidence>
<proteinExistence type="inferred from homology"/>
<comment type="similarity">
    <text evidence="1">Belongs to the thioesterase family.</text>
</comment>
<dbReference type="EMBL" id="CALNXK010000023">
    <property type="protein sequence ID" value="CAH3110505.1"/>
    <property type="molecule type" value="Genomic_DNA"/>
</dbReference>
<dbReference type="EC" id="3.1.2.14" evidence="2"/>
<dbReference type="Pfam" id="PF00975">
    <property type="entry name" value="Thioesterase"/>
    <property type="match status" value="1"/>
</dbReference>
<dbReference type="PANTHER" id="PTHR11487:SF0">
    <property type="entry name" value="S-ACYL FATTY ACID SYNTHASE THIOESTERASE, MEDIUM CHAIN"/>
    <property type="match status" value="1"/>
</dbReference>
<name>A0ABN8NI60_9CNID</name>
<evidence type="ECO:0000313" key="5">
    <source>
        <dbReference type="Proteomes" id="UP001159405"/>
    </source>
</evidence>
<evidence type="ECO:0000313" key="4">
    <source>
        <dbReference type="EMBL" id="CAH3110505.1"/>
    </source>
</evidence>
<organism evidence="4 5">
    <name type="scientific">Porites lobata</name>
    <dbReference type="NCBI Taxonomy" id="104759"/>
    <lineage>
        <taxon>Eukaryota</taxon>
        <taxon>Metazoa</taxon>
        <taxon>Cnidaria</taxon>
        <taxon>Anthozoa</taxon>
        <taxon>Hexacorallia</taxon>
        <taxon>Scleractinia</taxon>
        <taxon>Fungiina</taxon>
        <taxon>Poritidae</taxon>
        <taxon>Porites</taxon>
    </lineage>
</organism>
<dbReference type="SUPFAM" id="SSF53474">
    <property type="entry name" value="alpha/beta-Hydrolases"/>
    <property type="match status" value="1"/>
</dbReference>
<dbReference type="Proteomes" id="UP001159405">
    <property type="component" value="Unassembled WGS sequence"/>
</dbReference>
<evidence type="ECO:0000256" key="2">
    <source>
        <dbReference type="ARBA" id="ARBA00012480"/>
    </source>
</evidence>
<gene>
    <name evidence="4" type="ORF">PLOB_00019867</name>
</gene>
<evidence type="ECO:0000259" key="3">
    <source>
        <dbReference type="Pfam" id="PF00975"/>
    </source>
</evidence>
<dbReference type="InterPro" id="IPR029058">
    <property type="entry name" value="AB_hydrolase_fold"/>
</dbReference>
<dbReference type="PANTHER" id="PTHR11487">
    <property type="entry name" value="THIOESTERASE"/>
    <property type="match status" value="1"/>
</dbReference>
<accession>A0ABN8NI60</accession>
<comment type="caution">
    <text evidence="4">The sequence shown here is derived from an EMBL/GenBank/DDBJ whole genome shotgun (WGS) entry which is preliminary data.</text>
</comment>